<dbReference type="PANTHER" id="PTHR10286">
    <property type="entry name" value="INORGANIC PYROPHOSPHATASE"/>
    <property type="match status" value="1"/>
</dbReference>
<dbReference type="GO" id="GO:0004427">
    <property type="term" value="F:inorganic diphosphate phosphatase activity"/>
    <property type="evidence" value="ECO:0007669"/>
    <property type="project" value="UniProtKB-EC"/>
</dbReference>
<evidence type="ECO:0000256" key="5">
    <source>
        <dbReference type="ARBA" id="ARBA00022801"/>
    </source>
</evidence>
<evidence type="ECO:0000256" key="2">
    <source>
        <dbReference type="ARBA" id="ARBA00012146"/>
    </source>
</evidence>
<reference evidence="9" key="1">
    <citation type="submission" date="2013-08" db="EMBL/GenBank/DDBJ databases">
        <authorList>
            <person name="Mendez C."/>
            <person name="Richter M."/>
            <person name="Ferrer M."/>
            <person name="Sanchez J."/>
        </authorList>
    </citation>
    <scope>NUCLEOTIDE SEQUENCE</scope>
</reference>
<sequence length="175" mass="19732">MNKMKLDAGKEAPDVVNAVIEIPLGSNIKYEFDEESEMLKVDRVLFTSMVYPLNYGFVPGTWGEDEDPIDIMVLSNMPFIPGSYIKVRPIGVAHMEDEHGKDEKIISVPIDKVDPNYTGLKDIGDLNDAVKNKIIHFFSHYKELEQGKWVKITGFGDASEAKKKITEAIERAKSR</sequence>
<evidence type="ECO:0000313" key="9">
    <source>
        <dbReference type="EMBL" id="EQD48773.1"/>
    </source>
</evidence>
<organism evidence="9">
    <name type="scientific">mine drainage metagenome</name>
    <dbReference type="NCBI Taxonomy" id="410659"/>
    <lineage>
        <taxon>unclassified sequences</taxon>
        <taxon>metagenomes</taxon>
        <taxon>ecological metagenomes</taxon>
    </lineage>
</organism>
<dbReference type="HAMAP" id="MF_00209">
    <property type="entry name" value="Inorganic_PPase"/>
    <property type="match status" value="1"/>
</dbReference>
<dbReference type="NCBIfam" id="NF002317">
    <property type="entry name" value="PRK01250.1"/>
    <property type="match status" value="1"/>
</dbReference>
<comment type="catalytic activity">
    <reaction evidence="8">
        <text>diphosphate + H2O = 2 phosphate + H(+)</text>
        <dbReference type="Rhea" id="RHEA:24576"/>
        <dbReference type="ChEBI" id="CHEBI:15377"/>
        <dbReference type="ChEBI" id="CHEBI:15378"/>
        <dbReference type="ChEBI" id="CHEBI:33019"/>
        <dbReference type="ChEBI" id="CHEBI:43474"/>
        <dbReference type="EC" id="3.6.1.1"/>
    </reaction>
</comment>
<dbReference type="GO" id="GO:0005737">
    <property type="term" value="C:cytoplasm"/>
    <property type="evidence" value="ECO:0007669"/>
    <property type="project" value="InterPro"/>
</dbReference>
<evidence type="ECO:0000256" key="6">
    <source>
        <dbReference type="ARBA" id="ARBA00022842"/>
    </source>
</evidence>
<keyword evidence="3" id="KW-0963">Cytoplasm</keyword>
<dbReference type="EC" id="3.6.1.1" evidence="2"/>
<dbReference type="Gene3D" id="3.90.80.10">
    <property type="entry name" value="Inorganic pyrophosphatase"/>
    <property type="match status" value="1"/>
</dbReference>
<keyword evidence="5 9" id="KW-0378">Hydrolase</keyword>
<dbReference type="FunFam" id="3.90.80.10:FF:000003">
    <property type="entry name" value="Inorganic pyrophosphatase"/>
    <property type="match status" value="1"/>
</dbReference>
<dbReference type="EMBL" id="AUZZ01005652">
    <property type="protein sequence ID" value="EQD48773.1"/>
    <property type="molecule type" value="Genomic_DNA"/>
</dbReference>
<reference evidence="9" key="2">
    <citation type="journal article" date="2014" name="ISME J.">
        <title>Microbial stratification in low pH oxic and suboxic macroscopic growths along an acid mine drainage.</title>
        <authorList>
            <person name="Mendez-Garcia C."/>
            <person name="Mesa V."/>
            <person name="Sprenger R.R."/>
            <person name="Richter M."/>
            <person name="Diez M.S."/>
            <person name="Solano J."/>
            <person name="Bargiela R."/>
            <person name="Golyshina O.V."/>
            <person name="Manteca A."/>
            <person name="Ramos J.L."/>
            <person name="Gallego J.R."/>
            <person name="Llorente I."/>
            <person name="Martins Dos Santos V.A."/>
            <person name="Jensen O.N."/>
            <person name="Pelaez A.I."/>
            <person name="Sanchez J."/>
            <person name="Ferrer M."/>
        </authorList>
    </citation>
    <scope>NUCLEOTIDE SEQUENCE</scope>
</reference>
<dbReference type="GO" id="GO:0000287">
    <property type="term" value="F:magnesium ion binding"/>
    <property type="evidence" value="ECO:0007669"/>
    <property type="project" value="InterPro"/>
</dbReference>
<accession>T0ZW44</accession>
<keyword evidence="4" id="KW-0479">Metal-binding</keyword>
<evidence type="ECO:0000256" key="3">
    <source>
        <dbReference type="ARBA" id="ARBA00022490"/>
    </source>
</evidence>
<dbReference type="InterPro" id="IPR008162">
    <property type="entry name" value="Pyrophosphatase"/>
</dbReference>
<dbReference type="Pfam" id="PF00719">
    <property type="entry name" value="Pyrophosphatase"/>
    <property type="match status" value="1"/>
</dbReference>
<keyword evidence="6" id="KW-0460">Magnesium</keyword>
<comment type="cofactor">
    <cofactor evidence="1">
        <name>Mg(2+)</name>
        <dbReference type="ChEBI" id="CHEBI:18420"/>
    </cofactor>
</comment>
<dbReference type="AlphaFoldDB" id="T0ZW44"/>
<evidence type="ECO:0000256" key="4">
    <source>
        <dbReference type="ARBA" id="ARBA00022723"/>
    </source>
</evidence>
<dbReference type="SUPFAM" id="SSF50324">
    <property type="entry name" value="Inorganic pyrophosphatase"/>
    <property type="match status" value="1"/>
</dbReference>
<protein>
    <recommendedName>
        <fullName evidence="7">Inorganic pyrophosphatase</fullName>
        <ecNumber evidence="2">3.6.1.1</ecNumber>
    </recommendedName>
</protein>
<evidence type="ECO:0000256" key="1">
    <source>
        <dbReference type="ARBA" id="ARBA00001946"/>
    </source>
</evidence>
<comment type="caution">
    <text evidence="9">The sequence shown here is derived from an EMBL/GenBank/DDBJ whole genome shotgun (WGS) entry which is preliminary data.</text>
</comment>
<evidence type="ECO:0000256" key="7">
    <source>
        <dbReference type="ARBA" id="ARBA00040300"/>
    </source>
</evidence>
<name>T0ZW44_9ZZZZ</name>
<dbReference type="GO" id="GO:0006796">
    <property type="term" value="P:phosphate-containing compound metabolic process"/>
    <property type="evidence" value="ECO:0007669"/>
    <property type="project" value="InterPro"/>
</dbReference>
<gene>
    <name evidence="9" type="ORF">B2A_07857</name>
</gene>
<dbReference type="InterPro" id="IPR036649">
    <property type="entry name" value="Pyrophosphatase_sf"/>
</dbReference>
<proteinExistence type="inferred from homology"/>
<dbReference type="CDD" id="cd00412">
    <property type="entry name" value="pyrophosphatase"/>
    <property type="match status" value="1"/>
</dbReference>
<evidence type="ECO:0000256" key="8">
    <source>
        <dbReference type="ARBA" id="ARBA00047820"/>
    </source>
</evidence>